<dbReference type="GeneID" id="105270868"/>
<dbReference type="AlphaFoldDB" id="A0A9R1U7R0"/>
<dbReference type="RefSeq" id="XP_011310392.1">
    <property type="nucleotide sequence ID" value="XM_011312090.1"/>
</dbReference>
<dbReference type="InterPro" id="IPR008984">
    <property type="entry name" value="SMAD_FHA_dom_sf"/>
</dbReference>
<dbReference type="Pfam" id="PF17780">
    <property type="entry name" value="OCRE"/>
    <property type="match status" value="1"/>
</dbReference>
<dbReference type="Pfam" id="PF00498">
    <property type="entry name" value="FHA"/>
    <property type="match status" value="1"/>
</dbReference>
<dbReference type="SMART" id="SM00443">
    <property type="entry name" value="G_patch"/>
    <property type="match status" value="1"/>
</dbReference>
<feature type="region of interest" description="Disordered" evidence="1">
    <location>
        <begin position="453"/>
        <end position="485"/>
    </location>
</feature>
<evidence type="ECO:0000313" key="4">
    <source>
        <dbReference type="Proteomes" id="UP000694866"/>
    </source>
</evidence>
<dbReference type="InterPro" id="IPR041591">
    <property type="entry name" value="OCRE"/>
</dbReference>
<reference evidence="5" key="1">
    <citation type="submission" date="2025-08" db="UniProtKB">
        <authorList>
            <consortium name="RefSeq"/>
        </authorList>
    </citation>
    <scope>IDENTIFICATION</scope>
    <source>
        <strain evidence="5">USDA-PBARC FA_bdor</strain>
        <tissue evidence="5">Whole organism</tissue>
    </source>
</reference>
<dbReference type="KEGG" id="fas:105270868"/>
<sequence>MSDLCEDIENDEELLEHNFSKQCCEILEQYPEILEFISKLQEHVKKQRKKICKLKNKLIFQKKSEENTLAMSHEEKTTQTEGPESSASSNHWEINSEQSGSITDQVKQVAESALQQSGFVYEETSGLYYDYTSGYYYDASQGLYYDGNSGTYYYYDESTKSYKFHSQPTTVDKCEKRRAKVANKDEAKRLKKCTTDTDDDQEAPEEGECSDSDNNASGKETSSSDDENDEQELAKTYPPCMRIIVKETNLQKLKAGSLFIVAYTGGSLGREGDHSVLIPDINISKHHAKFQYDESKKHYEIVDLGSRNGTILDGKRLSVAKQESEPFKISHGSMIRVGETKLLCHIHCGYETCGHCEPGLIQQSGNSEGYVIPKKTQHRSELKRLKNKFGVDKDNTNTASLVASGYKDRAQARRVCVGSSDHHVKTQQSSVETSIAKDNKGFKLLSKMGWSEGQSLGKDGDGRTEPVPLVNNTSKSGLGATNPVVEMDPNVEKKQALWRKTKERYDGIS</sequence>
<gene>
    <name evidence="5" type="primary">LOC105270868</name>
</gene>
<keyword evidence="4" id="KW-1185">Reference proteome</keyword>
<dbReference type="PROSITE" id="PS50006">
    <property type="entry name" value="FHA_DOMAIN"/>
    <property type="match status" value="1"/>
</dbReference>
<feature type="domain" description="G-patch" evidence="3">
    <location>
        <begin position="437"/>
        <end position="483"/>
    </location>
</feature>
<proteinExistence type="predicted"/>
<feature type="region of interest" description="Disordered" evidence="1">
    <location>
        <begin position="69"/>
        <end position="92"/>
    </location>
</feature>
<evidence type="ECO:0000259" key="2">
    <source>
        <dbReference type="PROSITE" id="PS50006"/>
    </source>
</evidence>
<feature type="domain" description="FHA" evidence="2">
    <location>
        <begin position="266"/>
        <end position="317"/>
    </location>
</feature>
<protein>
    <submittedName>
        <fullName evidence="5">Angiogenic factor with G patch and FHA domains 1 isoform X1</fullName>
    </submittedName>
</protein>
<feature type="compositionally biased region" description="Acidic residues" evidence="1">
    <location>
        <begin position="196"/>
        <end position="211"/>
    </location>
</feature>
<name>A0A9R1U7R0_9HYME</name>
<dbReference type="InterPro" id="IPR000467">
    <property type="entry name" value="G_patch_dom"/>
</dbReference>
<dbReference type="PROSITE" id="PS50174">
    <property type="entry name" value="G_PATCH"/>
    <property type="match status" value="1"/>
</dbReference>
<feature type="compositionally biased region" description="Polar residues" evidence="1">
    <location>
        <begin position="212"/>
        <end position="221"/>
    </location>
</feature>
<feature type="compositionally biased region" description="Basic and acidic residues" evidence="1">
    <location>
        <begin position="69"/>
        <end position="78"/>
    </location>
</feature>
<dbReference type="Gene3D" id="2.60.200.20">
    <property type="match status" value="1"/>
</dbReference>
<dbReference type="InterPro" id="IPR053027">
    <property type="entry name" value="AGGF1"/>
</dbReference>
<dbReference type="InterPro" id="IPR000253">
    <property type="entry name" value="FHA_dom"/>
</dbReference>
<dbReference type="SMART" id="SM00240">
    <property type="entry name" value="FHA"/>
    <property type="match status" value="1"/>
</dbReference>
<evidence type="ECO:0000259" key="3">
    <source>
        <dbReference type="PROSITE" id="PS50174"/>
    </source>
</evidence>
<feature type="region of interest" description="Disordered" evidence="1">
    <location>
        <begin position="193"/>
        <end position="235"/>
    </location>
</feature>
<feature type="compositionally biased region" description="Polar residues" evidence="1">
    <location>
        <begin position="79"/>
        <end position="92"/>
    </location>
</feature>
<evidence type="ECO:0000256" key="1">
    <source>
        <dbReference type="SAM" id="MobiDB-lite"/>
    </source>
</evidence>
<dbReference type="PANTHER" id="PTHR23106:SF24">
    <property type="entry name" value="ANGIOGENIC FACTOR WITH G PATCH AND FHA DOMAINS 1"/>
    <property type="match status" value="1"/>
</dbReference>
<dbReference type="GO" id="GO:0003676">
    <property type="term" value="F:nucleic acid binding"/>
    <property type="evidence" value="ECO:0007669"/>
    <property type="project" value="InterPro"/>
</dbReference>
<evidence type="ECO:0000313" key="5">
    <source>
        <dbReference type="RefSeq" id="XP_011310392.1"/>
    </source>
</evidence>
<dbReference type="OrthoDB" id="2538319at2759"/>
<dbReference type="Pfam" id="PF01585">
    <property type="entry name" value="G-patch"/>
    <property type="match status" value="1"/>
</dbReference>
<dbReference type="SUPFAM" id="SSF49879">
    <property type="entry name" value="SMAD/FHA domain"/>
    <property type="match status" value="1"/>
</dbReference>
<dbReference type="CDD" id="cd22686">
    <property type="entry name" value="FHA_AGGF1"/>
    <property type="match status" value="1"/>
</dbReference>
<organism evidence="4 5">
    <name type="scientific">Fopius arisanus</name>
    <dbReference type="NCBI Taxonomy" id="64838"/>
    <lineage>
        <taxon>Eukaryota</taxon>
        <taxon>Metazoa</taxon>
        <taxon>Ecdysozoa</taxon>
        <taxon>Arthropoda</taxon>
        <taxon>Hexapoda</taxon>
        <taxon>Insecta</taxon>
        <taxon>Pterygota</taxon>
        <taxon>Neoptera</taxon>
        <taxon>Endopterygota</taxon>
        <taxon>Hymenoptera</taxon>
        <taxon>Apocrita</taxon>
        <taxon>Ichneumonoidea</taxon>
        <taxon>Braconidae</taxon>
        <taxon>Opiinae</taxon>
        <taxon>Fopius</taxon>
    </lineage>
</organism>
<dbReference type="Proteomes" id="UP000694866">
    <property type="component" value="Unplaced"/>
</dbReference>
<dbReference type="PANTHER" id="PTHR23106">
    <property type="entry name" value="ANGIOGENIC FACTOR WITH G PATCH AND FHA DOMAINS 1"/>
    <property type="match status" value="1"/>
</dbReference>
<accession>A0A9R1U7R0</accession>